<evidence type="ECO:0000313" key="3">
    <source>
        <dbReference type="Proteomes" id="UP001307849"/>
    </source>
</evidence>
<organism evidence="2 3">
    <name type="scientific">Arthrobotrys conoides</name>
    <dbReference type="NCBI Taxonomy" id="74498"/>
    <lineage>
        <taxon>Eukaryota</taxon>
        <taxon>Fungi</taxon>
        <taxon>Dikarya</taxon>
        <taxon>Ascomycota</taxon>
        <taxon>Pezizomycotina</taxon>
        <taxon>Orbiliomycetes</taxon>
        <taxon>Orbiliales</taxon>
        <taxon>Orbiliaceae</taxon>
        <taxon>Arthrobotrys</taxon>
    </lineage>
</organism>
<evidence type="ECO:0008006" key="4">
    <source>
        <dbReference type="Google" id="ProtNLM"/>
    </source>
</evidence>
<comment type="caution">
    <text evidence="2">The sequence shown here is derived from an EMBL/GenBank/DDBJ whole genome shotgun (WGS) entry which is preliminary data.</text>
</comment>
<feature type="compositionally biased region" description="Acidic residues" evidence="1">
    <location>
        <begin position="37"/>
        <end position="50"/>
    </location>
</feature>
<keyword evidence="3" id="KW-1185">Reference proteome</keyword>
<name>A0AAN8N2I7_9PEZI</name>
<dbReference type="Proteomes" id="UP001307849">
    <property type="component" value="Unassembled WGS sequence"/>
</dbReference>
<feature type="region of interest" description="Disordered" evidence="1">
    <location>
        <begin position="16"/>
        <end position="50"/>
    </location>
</feature>
<reference evidence="2 3" key="1">
    <citation type="submission" date="2019-10" db="EMBL/GenBank/DDBJ databases">
        <authorList>
            <person name="Palmer J.M."/>
        </authorList>
    </citation>
    <scope>NUCLEOTIDE SEQUENCE [LARGE SCALE GENOMIC DNA]</scope>
    <source>
        <strain evidence="2 3">TWF506</strain>
    </source>
</reference>
<dbReference type="Gene3D" id="1.20.1280.50">
    <property type="match status" value="1"/>
</dbReference>
<evidence type="ECO:0000313" key="2">
    <source>
        <dbReference type="EMBL" id="KAK6497229.1"/>
    </source>
</evidence>
<accession>A0AAN8N2I7</accession>
<evidence type="ECO:0000256" key="1">
    <source>
        <dbReference type="SAM" id="MobiDB-lite"/>
    </source>
</evidence>
<protein>
    <recommendedName>
        <fullName evidence="4">F-box domain-containing protein</fullName>
    </recommendedName>
</protein>
<dbReference type="SUPFAM" id="SSF81383">
    <property type="entry name" value="F-box domain"/>
    <property type="match status" value="1"/>
</dbReference>
<dbReference type="InterPro" id="IPR036047">
    <property type="entry name" value="F-box-like_dom_sf"/>
</dbReference>
<dbReference type="AlphaFoldDB" id="A0AAN8N2I7"/>
<sequence>MEQAIREHIARSGLRAMYGQGRRRGPGPSILPFDGAYETDDGSYEPDDGEVNYDDIRCLQERIEMFRAQVADSNNNPLVIHPDAALEPTVACINLEDLDEDDAAVPEQNKQVAPWAGKLSTAFFIPEIFEKILVELPVLDLILKDRQVCRHWKHIIENSPLVQRHINRTLACEDFVTSRAEYGRFLTLSLAPFAKDFLELFWRKLLCLYFEQKAQTSRGEANQEWCPDGGFVDKLFDLYMIFLPLAIKITAFPYLGVDSDMSRGIILTKSTNLDQRKVEARGCSLFEQKFGAYPSCKESLLPNILYIQCFKAYHRFLDKLLEKREIIFLADESRIARHHNTDFLNLWAVYKKAWAVFTGDVYGRDEVLEETDRLTVTEDERRGHSDIEKFAILFDMKSGGSVQLECEAGQYNILLHTNCRHAWDLSMADDLH</sequence>
<gene>
    <name evidence="2" type="ORF">TWF506_004702</name>
</gene>
<proteinExistence type="predicted"/>
<dbReference type="EMBL" id="JAVHJM010000015">
    <property type="protein sequence ID" value="KAK6497229.1"/>
    <property type="molecule type" value="Genomic_DNA"/>
</dbReference>